<feature type="domain" description="DUF6604" evidence="2">
    <location>
        <begin position="14"/>
        <end position="243"/>
    </location>
</feature>
<keyword evidence="4" id="KW-1185">Reference proteome</keyword>
<accession>A0A9Q9AYT9</accession>
<dbReference type="OrthoDB" id="3650886at2759"/>
<dbReference type="EMBL" id="CP099427">
    <property type="protein sequence ID" value="USW57620.1"/>
    <property type="molecule type" value="Genomic_DNA"/>
</dbReference>
<name>A0A9Q9AYT9_9PEZI</name>
<sequence length="786" mass="88750">MDYFVEKPETGSYHQYKRDQRKVSDWLVDSTHGIAAHHFSDRACIPSRKLIELAEAVATNEIGVPSLILDLLSKVISARRAFEIWYNVSGVGHDIDSDDSHRNFNMTLQQIYALLLPQRTADSRVTTPVKHSDRRKKRADRPRTGFDTLPVEQPSESPLGEEVVRPSVPPRSRSPADDARDIMREARASSFELWCCMKDLRDIRLAIVETWKQFAAGEVSILVATRTLETGITLARAANEALLARHPALRDWHSMAKVILPTDSAKTAKTLPPEQLLSFSLALVDRSDLLDNHHALALAELLSGFRDWTHGKVKAVKYEIQDDHFDFTSHLSDLTYELLAWIKADRIIDTKECILGCSELINGVMEFYKSGELTIWLTMALHTYNEIFEIIGSQPHCGFDAYNTEMDLISQRLHTWTANAKATRTSTLVSSWENSPLAGVWKHSRKLVYAGPNFLSETEPKERVQVKSIWGLPCASGTMLWDAKQVYHKLGITTAGDCGIVLALAHLYTACKRYGLLSTVWADMQFVIAQHKDTQPLVMNANDIDPYTYVKHFLLALGVPAIAFSGGKTPPLPARAKISSFVASSVQPSVSSSYINLLDDHKAKHKGCRDKCKIVESVLTRLAAARSPQRSTRRTDQQDLTPVQLLNTLKSTLIKDEPHINFDYPAFWTFCQDMYLKLIAVLHKRFPHKKIRKMSMPYQLIHHILSEAAMARANRGKTLQEGLIIFVAAQMEAYFKEGGSKFSRQAYRLSSGHIPKEDWPQFKPCPSSEPKFDAFQELWELINAMP</sequence>
<dbReference type="PANTHER" id="PTHR38795">
    <property type="entry name" value="DUF6604 DOMAIN-CONTAINING PROTEIN"/>
    <property type="match status" value="1"/>
</dbReference>
<organism evidence="3 4">
    <name type="scientific">Septoria linicola</name>
    <dbReference type="NCBI Taxonomy" id="215465"/>
    <lineage>
        <taxon>Eukaryota</taxon>
        <taxon>Fungi</taxon>
        <taxon>Dikarya</taxon>
        <taxon>Ascomycota</taxon>
        <taxon>Pezizomycotina</taxon>
        <taxon>Dothideomycetes</taxon>
        <taxon>Dothideomycetidae</taxon>
        <taxon>Mycosphaerellales</taxon>
        <taxon>Mycosphaerellaceae</taxon>
        <taxon>Septoria</taxon>
    </lineage>
</organism>
<dbReference type="Pfam" id="PF20253">
    <property type="entry name" value="DUF6604"/>
    <property type="match status" value="1"/>
</dbReference>
<evidence type="ECO:0000259" key="2">
    <source>
        <dbReference type="Pfam" id="PF20253"/>
    </source>
</evidence>
<evidence type="ECO:0000313" key="3">
    <source>
        <dbReference type="EMBL" id="USW57620.1"/>
    </source>
</evidence>
<dbReference type="Proteomes" id="UP001056384">
    <property type="component" value="Chromosome 10"/>
</dbReference>
<feature type="region of interest" description="Disordered" evidence="1">
    <location>
        <begin position="123"/>
        <end position="178"/>
    </location>
</feature>
<evidence type="ECO:0000256" key="1">
    <source>
        <dbReference type="SAM" id="MobiDB-lite"/>
    </source>
</evidence>
<protein>
    <recommendedName>
        <fullName evidence="2">DUF6604 domain-containing protein</fullName>
    </recommendedName>
</protein>
<dbReference type="PANTHER" id="PTHR38795:SF1">
    <property type="entry name" value="DUF6604 DOMAIN-CONTAINING PROTEIN"/>
    <property type="match status" value="1"/>
</dbReference>
<dbReference type="AlphaFoldDB" id="A0A9Q9AYT9"/>
<proteinExistence type="predicted"/>
<evidence type="ECO:0000313" key="4">
    <source>
        <dbReference type="Proteomes" id="UP001056384"/>
    </source>
</evidence>
<gene>
    <name evidence="3" type="ORF">Slin15195_G109390</name>
</gene>
<reference evidence="3" key="1">
    <citation type="submission" date="2022-06" db="EMBL/GenBank/DDBJ databases">
        <title>Complete genome sequences of two strains of the flax pathogen Septoria linicola.</title>
        <authorList>
            <person name="Lapalu N."/>
            <person name="Simon A."/>
            <person name="Demenou B."/>
            <person name="Paumier D."/>
            <person name="Guillot M.-P."/>
            <person name="Gout L."/>
            <person name="Valade R."/>
        </authorList>
    </citation>
    <scope>NUCLEOTIDE SEQUENCE</scope>
    <source>
        <strain evidence="3">SE15195</strain>
    </source>
</reference>
<dbReference type="InterPro" id="IPR046539">
    <property type="entry name" value="DUF6604"/>
</dbReference>